<sequence>MSFFRRLLTLNPPTYANTGSTARDHLASERTFLAWIRTGLGFVALGIAVERFSQLDLEALIDHLLPDHAAKSSRQSRAEIDRETRHRQNREQLLVGTLMGTGGGSIVYGVSRYFGVMRMLERGMFRPSYFGAAGLGVAVSTMAGGAYWGTLRREIQRREGERLEERKERKIGEVTASIARKKG</sequence>
<keyword evidence="5 6" id="KW-0472">Membrane</keyword>
<comment type="caution">
    <text evidence="8">The sequence shown here is derived from an EMBL/GenBank/DDBJ whole genome shotgun (WGS) entry which is preliminary data.</text>
</comment>
<comment type="subcellular location">
    <subcellularLocation>
        <location evidence="1">Cell membrane</location>
        <topology evidence="1">Multi-pass membrane protein</topology>
    </subcellularLocation>
</comment>
<accession>A0AAN7Y946</accession>
<gene>
    <name evidence="8" type="ORF">LTR05_000426</name>
</gene>
<evidence type="ECO:0000256" key="4">
    <source>
        <dbReference type="ARBA" id="ARBA00022989"/>
    </source>
</evidence>
<dbReference type="InterPro" id="IPR003807">
    <property type="entry name" value="DUF202"/>
</dbReference>
<feature type="transmembrane region" description="Helical" evidence="6">
    <location>
        <begin position="130"/>
        <end position="149"/>
    </location>
</feature>
<evidence type="ECO:0000256" key="3">
    <source>
        <dbReference type="ARBA" id="ARBA00022692"/>
    </source>
</evidence>
<evidence type="ECO:0000256" key="5">
    <source>
        <dbReference type="ARBA" id="ARBA00023136"/>
    </source>
</evidence>
<dbReference type="PANTHER" id="PTHR34187:SF2">
    <property type="entry name" value="DUF202 DOMAIN-CONTAINING PROTEIN"/>
    <property type="match status" value="1"/>
</dbReference>
<dbReference type="Pfam" id="PF02656">
    <property type="entry name" value="DUF202"/>
    <property type="match status" value="1"/>
</dbReference>
<organism evidence="8 9">
    <name type="scientific">Lithohypha guttulata</name>
    <dbReference type="NCBI Taxonomy" id="1690604"/>
    <lineage>
        <taxon>Eukaryota</taxon>
        <taxon>Fungi</taxon>
        <taxon>Dikarya</taxon>
        <taxon>Ascomycota</taxon>
        <taxon>Pezizomycotina</taxon>
        <taxon>Eurotiomycetes</taxon>
        <taxon>Chaetothyriomycetidae</taxon>
        <taxon>Chaetothyriales</taxon>
        <taxon>Trichomeriaceae</taxon>
        <taxon>Lithohypha</taxon>
    </lineage>
</organism>
<keyword evidence="9" id="KW-1185">Reference proteome</keyword>
<proteinExistence type="predicted"/>
<dbReference type="Proteomes" id="UP001309876">
    <property type="component" value="Unassembled WGS sequence"/>
</dbReference>
<evidence type="ECO:0000313" key="8">
    <source>
        <dbReference type="EMBL" id="KAK5090255.1"/>
    </source>
</evidence>
<evidence type="ECO:0000313" key="9">
    <source>
        <dbReference type="Proteomes" id="UP001309876"/>
    </source>
</evidence>
<evidence type="ECO:0000256" key="2">
    <source>
        <dbReference type="ARBA" id="ARBA00022475"/>
    </source>
</evidence>
<evidence type="ECO:0000259" key="7">
    <source>
        <dbReference type="Pfam" id="PF02656"/>
    </source>
</evidence>
<dbReference type="GO" id="GO:0005886">
    <property type="term" value="C:plasma membrane"/>
    <property type="evidence" value="ECO:0007669"/>
    <property type="project" value="UniProtKB-SubCell"/>
</dbReference>
<keyword evidence="2" id="KW-1003">Cell membrane</keyword>
<feature type="domain" description="DUF202" evidence="7">
    <location>
        <begin position="23"/>
        <end position="119"/>
    </location>
</feature>
<keyword evidence="3 6" id="KW-0812">Transmembrane</keyword>
<reference evidence="8 9" key="1">
    <citation type="submission" date="2023-08" db="EMBL/GenBank/DDBJ databases">
        <title>Black Yeasts Isolated from many extreme environments.</title>
        <authorList>
            <person name="Coleine C."/>
            <person name="Stajich J.E."/>
            <person name="Selbmann L."/>
        </authorList>
    </citation>
    <scope>NUCLEOTIDE SEQUENCE [LARGE SCALE GENOMIC DNA]</scope>
    <source>
        <strain evidence="8 9">CCFEE 5910</strain>
    </source>
</reference>
<feature type="transmembrane region" description="Helical" evidence="6">
    <location>
        <begin position="92"/>
        <end position="110"/>
    </location>
</feature>
<keyword evidence="4 6" id="KW-1133">Transmembrane helix</keyword>
<dbReference type="InterPro" id="IPR052053">
    <property type="entry name" value="IM_YidH-like"/>
</dbReference>
<protein>
    <recommendedName>
        <fullName evidence="7">DUF202 domain-containing protein</fullName>
    </recommendedName>
</protein>
<dbReference type="PANTHER" id="PTHR34187">
    <property type="entry name" value="FGR18P"/>
    <property type="match status" value="1"/>
</dbReference>
<evidence type="ECO:0000256" key="1">
    <source>
        <dbReference type="ARBA" id="ARBA00004651"/>
    </source>
</evidence>
<evidence type="ECO:0000256" key="6">
    <source>
        <dbReference type="SAM" id="Phobius"/>
    </source>
</evidence>
<dbReference type="AlphaFoldDB" id="A0AAN7Y946"/>
<name>A0AAN7Y946_9EURO</name>
<dbReference type="EMBL" id="JAVRRJ010000001">
    <property type="protein sequence ID" value="KAK5090255.1"/>
    <property type="molecule type" value="Genomic_DNA"/>
</dbReference>